<evidence type="ECO:0000256" key="2">
    <source>
        <dbReference type="SAM" id="SignalP"/>
    </source>
</evidence>
<dbReference type="InterPro" id="IPR005046">
    <property type="entry name" value="DUF285"/>
</dbReference>
<dbReference type="Proteomes" id="UP000199627">
    <property type="component" value="Unassembled WGS sequence"/>
</dbReference>
<dbReference type="STRING" id="311333.SAMN05421664_2697"/>
<protein>
    <submittedName>
        <fullName evidence="4">Por secretion system C-terminal sorting domain-containing protein</fullName>
    </submittedName>
</protein>
<keyword evidence="5" id="KW-1185">Reference proteome</keyword>
<name>A0A1H1DYD7_9FLAO</name>
<evidence type="ECO:0000256" key="1">
    <source>
        <dbReference type="ARBA" id="ARBA00022729"/>
    </source>
</evidence>
<dbReference type="EMBL" id="FNKL01000003">
    <property type="protein sequence ID" value="SDQ81457.1"/>
    <property type="molecule type" value="Genomic_DNA"/>
</dbReference>
<dbReference type="RefSeq" id="WP_089756234.1">
    <property type="nucleotide sequence ID" value="NZ_FNKL01000003.1"/>
</dbReference>
<reference evidence="5" key="1">
    <citation type="submission" date="2016-10" db="EMBL/GenBank/DDBJ databases">
        <authorList>
            <person name="Varghese N."/>
            <person name="Submissions S."/>
        </authorList>
    </citation>
    <scope>NUCLEOTIDE SEQUENCE [LARGE SCALE GENOMIC DNA]</scope>
    <source>
        <strain evidence="5">DSM 17072</strain>
    </source>
</reference>
<dbReference type="InterPro" id="IPR011889">
    <property type="entry name" value="Liste_lipo_26"/>
</dbReference>
<sequence length="573" mass="63739">MEARFLLFAFMIFFSSLKAQNEFITVWKPANPTMGSLNTTSTQIKFSGKGTDYNIYWEEVGYPVHSGNLNHITSTIGNPVLIDFGTPNNPVPADATYIVKISNGNGSFSQIKFFDNGYVGDIKKIIQVSQWGNIVWTTMTSAFFYCSELDVTATDVPNLTNVSDCSQMFRDCSSLVGNASFNAWDTGSITNMSLMFCFDPLFNQSLSNWDTSNVTTMNSMFTGAAAFNQPIGNWDTSNVTNMTGMFYNASSFNQPIGNWDVGNVLYMNGLFLNAVSFNQPLENWDLGNVYLLNDMFSNAAAFNQPIGNWNTSHVTIMNHMFANATSFNQPIGNWNTVNVTVMSSMFNNATSFNQPIGNWNTANVSNMNSMFNNATSFNQFIGNWNTGNVLNMGYMFSNATAFNQSLENWNLSKLNSFNSANDMFSLSGLSCVNYDNTLIGWANNSNTANNINLGNAAPLKYSSNAVAARNILLSKGWTITGDIYNATCAPPLATSETTAKENFILYPNPVKNVLYIKSEKKMYDIKIYTMDGRMVKDIKHADTSIDVSDLLKGNYIIKMMIEKEIRSEKFIKE</sequence>
<evidence type="ECO:0000313" key="4">
    <source>
        <dbReference type="EMBL" id="SDQ81457.1"/>
    </source>
</evidence>
<dbReference type="Pfam" id="PF03382">
    <property type="entry name" value="DUF285"/>
    <property type="match status" value="2"/>
</dbReference>
<dbReference type="AlphaFoldDB" id="A0A1H1DYD7"/>
<feature type="signal peptide" evidence="2">
    <location>
        <begin position="1"/>
        <end position="19"/>
    </location>
</feature>
<dbReference type="InterPro" id="IPR026444">
    <property type="entry name" value="Secre_tail"/>
</dbReference>
<proteinExistence type="predicted"/>
<gene>
    <name evidence="4" type="ORF">SAMN05421664_2697</name>
</gene>
<feature type="domain" description="Secretion system C-terminal sorting" evidence="3">
    <location>
        <begin position="505"/>
        <end position="571"/>
    </location>
</feature>
<dbReference type="NCBIfam" id="TIGR04183">
    <property type="entry name" value="Por_Secre_tail"/>
    <property type="match status" value="1"/>
</dbReference>
<dbReference type="OrthoDB" id="9813840at2"/>
<organism evidence="4 5">
    <name type="scientific">Chryseobacterium soldanellicola</name>
    <dbReference type="NCBI Taxonomy" id="311333"/>
    <lineage>
        <taxon>Bacteria</taxon>
        <taxon>Pseudomonadati</taxon>
        <taxon>Bacteroidota</taxon>
        <taxon>Flavobacteriia</taxon>
        <taxon>Flavobacteriales</taxon>
        <taxon>Weeksellaceae</taxon>
        <taxon>Chryseobacterium group</taxon>
        <taxon>Chryseobacterium</taxon>
    </lineage>
</organism>
<evidence type="ECO:0000259" key="3">
    <source>
        <dbReference type="Pfam" id="PF18962"/>
    </source>
</evidence>
<evidence type="ECO:0000313" key="5">
    <source>
        <dbReference type="Proteomes" id="UP000199627"/>
    </source>
</evidence>
<keyword evidence="1 2" id="KW-0732">Signal</keyword>
<dbReference type="NCBIfam" id="TIGR02167">
    <property type="entry name" value="Liste_lipo_26"/>
    <property type="match status" value="6"/>
</dbReference>
<dbReference type="Pfam" id="PF18962">
    <property type="entry name" value="Por_Secre_tail"/>
    <property type="match status" value="1"/>
</dbReference>
<accession>A0A1H1DYD7</accession>
<feature type="chain" id="PRO_5011478910" evidence="2">
    <location>
        <begin position="20"/>
        <end position="573"/>
    </location>
</feature>